<dbReference type="Proteomes" id="UP000800041">
    <property type="component" value="Unassembled WGS sequence"/>
</dbReference>
<feature type="compositionally biased region" description="Polar residues" evidence="2">
    <location>
        <begin position="294"/>
        <end position="306"/>
    </location>
</feature>
<feature type="compositionally biased region" description="Polar residues" evidence="2">
    <location>
        <begin position="275"/>
        <end position="285"/>
    </location>
</feature>
<feature type="compositionally biased region" description="Basic and acidic residues" evidence="2">
    <location>
        <begin position="1347"/>
        <end position="1375"/>
    </location>
</feature>
<dbReference type="EMBL" id="ML977155">
    <property type="protein sequence ID" value="KAF1986860.1"/>
    <property type="molecule type" value="Genomic_DNA"/>
</dbReference>
<evidence type="ECO:0000259" key="3">
    <source>
        <dbReference type="PROSITE" id="PS50114"/>
    </source>
</evidence>
<accession>A0A6G1H1G6</accession>
<feature type="compositionally biased region" description="Polar residues" evidence="2">
    <location>
        <begin position="383"/>
        <end position="396"/>
    </location>
</feature>
<dbReference type="PROSITE" id="PS50114">
    <property type="entry name" value="GATA_ZN_FINGER_2"/>
    <property type="match status" value="1"/>
</dbReference>
<protein>
    <recommendedName>
        <fullName evidence="3">GATA-type domain-containing protein</fullName>
    </recommendedName>
</protein>
<name>A0A6G1H1G6_9PEZI</name>
<evidence type="ECO:0000256" key="2">
    <source>
        <dbReference type="SAM" id="MobiDB-lite"/>
    </source>
</evidence>
<feature type="region of interest" description="Disordered" evidence="2">
    <location>
        <begin position="726"/>
        <end position="757"/>
    </location>
</feature>
<feature type="region of interest" description="Disordered" evidence="2">
    <location>
        <begin position="188"/>
        <end position="222"/>
    </location>
</feature>
<feature type="compositionally biased region" description="Polar residues" evidence="2">
    <location>
        <begin position="188"/>
        <end position="219"/>
    </location>
</feature>
<dbReference type="GO" id="GO:0043565">
    <property type="term" value="F:sequence-specific DNA binding"/>
    <property type="evidence" value="ECO:0007669"/>
    <property type="project" value="InterPro"/>
</dbReference>
<dbReference type="Pfam" id="PF25823">
    <property type="entry name" value="Ams2-SPT21_N"/>
    <property type="match status" value="1"/>
</dbReference>
<feature type="region of interest" description="Disordered" evidence="2">
    <location>
        <begin position="417"/>
        <end position="481"/>
    </location>
</feature>
<feature type="region of interest" description="Disordered" evidence="2">
    <location>
        <begin position="870"/>
        <end position="934"/>
    </location>
</feature>
<feature type="region of interest" description="Disordered" evidence="2">
    <location>
        <begin position="1263"/>
        <end position="1303"/>
    </location>
</feature>
<evidence type="ECO:0000313" key="4">
    <source>
        <dbReference type="EMBL" id="KAF1986860.1"/>
    </source>
</evidence>
<dbReference type="PANTHER" id="PTHR39147:SF1">
    <property type="entry name" value="PROTEIN SPT21"/>
    <property type="match status" value="1"/>
</dbReference>
<dbReference type="GO" id="GO:0000183">
    <property type="term" value="P:rDNA heterochromatin formation"/>
    <property type="evidence" value="ECO:0007669"/>
    <property type="project" value="TreeGrafter"/>
</dbReference>
<dbReference type="Gene3D" id="3.30.50.10">
    <property type="entry name" value="Erythroid Transcription Factor GATA-1, subunit A"/>
    <property type="match status" value="1"/>
</dbReference>
<feature type="region of interest" description="Disordered" evidence="2">
    <location>
        <begin position="1083"/>
        <end position="1163"/>
    </location>
</feature>
<feature type="compositionally biased region" description="Polar residues" evidence="2">
    <location>
        <begin position="467"/>
        <end position="481"/>
    </location>
</feature>
<feature type="region of interest" description="Disordered" evidence="2">
    <location>
        <begin position="493"/>
        <end position="563"/>
    </location>
</feature>
<reference evidence="4" key="1">
    <citation type="journal article" date="2020" name="Stud. Mycol.">
        <title>101 Dothideomycetes genomes: a test case for predicting lifestyles and emergence of pathogens.</title>
        <authorList>
            <person name="Haridas S."/>
            <person name="Albert R."/>
            <person name="Binder M."/>
            <person name="Bloem J."/>
            <person name="Labutti K."/>
            <person name="Salamov A."/>
            <person name="Andreopoulos B."/>
            <person name="Baker S."/>
            <person name="Barry K."/>
            <person name="Bills G."/>
            <person name="Bluhm B."/>
            <person name="Cannon C."/>
            <person name="Castanera R."/>
            <person name="Culley D."/>
            <person name="Daum C."/>
            <person name="Ezra D."/>
            <person name="Gonzalez J."/>
            <person name="Henrissat B."/>
            <person name="Kuo A."/>
            <person name="Liang C."/>
            <person name="Lipzen A."/>
            <person name="Lutzoni F."/>
            <person name="Magnuson J."/>
            <person name="Mondo S."/>
            <person name="Nolan M."/>
            <person name="Ohm R."/>
            <person name="Pangilinan J."/>
            <person name="Park H.-J."/>
            <person name="Ramirez L."/>
            <person name="Alfaro M."/>
            <person name="Sun H."/>
            <person name="Tritt A."/>
            <person name="Yoshinaga Y."/>
            <person name="Zwiers L.-H."/>
            <person name="Turgeon B."/>
            <person name="Goodwin S."/>
            <person name="Spatafora J."/>
            <person name="Crous P."/>
            <person name="Grigoriev I."/>
        </authorList>
    </citation>
    <scope>NUCLEOTIDE SEQUENCE</scope>
    <source>
        <strain evidence="4">CBS 113979</strain>
    </source>
</reference>
<dbReference type="OrthoDB" id="3199820at2759"/>
<feature type="compositionally biased region" description="Basic residues" evidence="2">
    <location>
        <begin position="876"/>
        <end position="887"/>
    </location>
</feature>
<keyword evidence="1" id="KW-0862">Zinc</keyword>
<feature type="compositionally biased region" description="Polar residues" evidence="2">
    <location>
        <begin position="552"/>
        <end position="563"/>
    </location>
</feature>
<dbReference type="InterPro" id="IPR013088">
    <property type="entry name" value="Znf_NHR/GATA"/>
</dbReference>
<feature type="compositionally biased region" description="Low complexity" evidence="2">
    <location>
        <begin position="257"/>
        <end position="274"/>
    </location>
</feature>
<dbReference type="InterPro" id="IPR000679">
    <property type="entry name" value="Znf_GATA"/>
</dbReference>
<keyword evidence="1" id="KW-0863">Zinc-finger</keyword>
<feature type="compositionally biased region" description="Polar residues" evidence="2">
    <location>
        <begin position="1123"/>
        <end position="1154"/>
    </location>
</feature>
<dbReference type="SUPFAM" id="SSF57716">
    <property type="entry name" value="Glucocorticoid receptor-like (DNA-binding domain)"/>
    <property type="match status" value="1"/>
</dbReference>
<dbReference type="GO" id="GO:0006357">
    <property type="term" value="P:regulation of transcription by RNA polymerase II"/>
    <property type="evidence" value="ECO:0007669"/>
    <property type="project" value="TreeGrafter"/>
</dbReference>
<feature type="compositionally biased region" description="Polar residues" evidence="2">
    <location>
        <begin position="1006"/>
        <end position="1024"/>
    </location>
</feature>
<dbReference type="GO" id="GO:0008270">
    <property type="term" value="F:zinc ion binding"/>
    <property type="evidence" value="ECO:0007669"/>
    <property type="project" value="UniProtKB-KW"/>
</dbReference>
<feature type="region of interest" description="Disordered" evidence="2">
    <location>
        <begin position="253"/>
        <end position="402"/>
    </location>
</feature>
<dbReference type="PANTHER" id="PTHR39147">
    <property type="entry name" value="PROTEIN SPT21"/>
    <property type="match status" value="1"/>
</dbReference>
<feature type="domain" description="GATA-type" evidence="3">
    <location>
        <begin position="855"/>
        <end position="884"/>
    </location>
</feature>
<keyword evidence="5" id="KW-1185">Reference proteome</keyword>
<evidence type="ECO:0000313" key="5">
    <source>
        <dbReference type="Proteomes" id="UP000800041"/>
    </source>
</evidence>
<evidence type="ECO:0000256" key="1">
    <source>
        <dbReference type="PROSITE-ProRule" id="PRU00094"/>
    </source>
</evidence>
<proteinExistence type="predicted"/>
<sequence>MSSPDGGSNADHADDEVDTDLPKKLMRVKVLYTFDLDSKTNCLTRISSPQQIPTATVENGAQVGIVSLKKCIEAVIQASPEIVSRLEQDYTMYAYDYSEYETPLVGQGYLSYLLASLSPTAPARQSQAMVTGRVCQNIMGLFSSNGIKETLEVKLKLVPVPSDQQSGYIENMEMYRAKPRGAVEELGSSNWSGLYQPTPQGNSLSNRGSAVPPTNTRSDSGGIESLHQYLTQGIGADEPGDYDVFMFDGSLSSRVGSPTPSHQSSTFPQTSTQQIDISRPSSRQSARTHRHPLQRTNSAASMSTQDQEFEEGPAKKRARLTQSEWRGRSSFGASRESLRVTASSAASVRNFRPAPVNSSVFDGPSELPPRPPTPRAQPHHPSLQRTATGRSSLRNETSQEIHAAHQRDLQQLDSAMYSADEDDGPSPDIPSSPPIFNNDDVDSPSSPLPTNPYHTDSGFLSDAAASGSGNHAKSTNGGITNVSTWTSVMPGDPAELPKTFTKPAYKTQRNAACAQRRRSVKPSESGIHPEFRRGQSNPLPGAELGLGHEPYSHSSPKASGTPQSNLFLEHSEFPYPNDDEQSQLQFNNTRMQPANSDSAVPVKTAANLQHSQTRSMPGSPLANQTMHTDSETSLERFKDLHVPPIHLGATSPCMPSSEFCDCEPLQAASRQGEMPVHFPATSPPGQSTEESLLPAELQDANHASVSNGRASDYIRSVSASTLGRSVHVPGSSSALDNKKNDCQGIGTSGEPRSGSGVKRKKIIKENLALSISQGEMPVFCANCGEINTVTWRKAFTRVEKGDPVGKIQFSREIGGIIGWEILKKAGDGEEGEYRIFKKIPSGDDVRGRLLEEIVLCNPCGLWFGQHGTMRPPEKWMKKKKGGKRKPKQQSQAGAPLSDFGQEPSSALFTDPVGPGLIGDSPPDYDSNPVPPQEQTHTVIMNSTNEPTSSNSLQIDPAAAALQKALQASPGKFVGSQTSPIDVDAEHLSSHPTRRLLFPSPRKDGQSKSLENESPSGRLSKSVSPSIDAANPAVTNPHDVSTVHEQLPMPRPNPLPLRVEETDKENLPPADNQEDDLAYLFEDDNDLPTFTTPRKQRTPPAAFKTPDSKTNSATRKALEDLVGAQSSAAAIRSNPSQQNVTPSRSRSSQTNQNESGDGDQGNVLPPLTPFMAQVNQILANEDLLNHLGTTPNQIMEQLDNGFGMPTFNTPPGAGGNKWVTDDEIDDILGTKLMGYQNYNWGPVLGMDENDTILGVTVGGGVRAINPIDDGHQNRDSQANGSSSSLGNGNGSGHKSRGVSAPFNLYVDPDTEWPVPTAETTAETQITATVEGARKECEDDVFVDQPAQNEKRKRGDENVGEAREAIAIPEEKKRRTI</sequence>
<keyword evidence="1" id="KW-0479">Metal-binding</keyword>
<dbReference type="InterPro" id="IPR057725">
    <property type="entry name" value="Ams2-SPT21_N"/>
</dbReference>
<dbReference type="InterPro" id="IPR042403">
    <property type="entry name" value="Spt21/Ams2"/>
</dbReference>
<feature type="region of interest" description="Disordered" evidence="2">
    <location>
        <begin position="970"/>
        <end position="1058"/>
    </location>
</feature>
<feature type="compositionally biased region" description="Pro residues" evidence="2">
    <location>
        <begin position="366"/>
        <end position="375"/>
    </location>
</feature>
<gene>
    <name evidence="4" type="ORF">K402DRAFT_454102</name>
</gene>
<organism evidence="4 5">
    <name type="scientific">Aulographum hederae CBS 113979</name>
    <dbReference type="NCBI Taxonomy" id="1176131"/>
    <lineage>
        <taxon>Eukaryota</taxon>
        <taxon>Fungi</taxon>
        <taxon>Dikarya</taxon>
        <taxon>Ascomycota</taxon>
        <taxon>Pezizomycotina</taxon>
        <taxon>Dothideomycetes</taxon>
        <taxon>Pleosporomycetidae</taxon>
        <taxon>Aulographales</taxon>
        <taxon>Aulographaceae</taxon>
    </lineage>
</organism>
<dbReference type="GO" id="GO:0030466">
    <property type="term" value="P:silent mating-type cassette heterochromatin formation"/>
    <property type="evidence" value="ECO:0007669"/>
    <property type="project" value="TreeGrafter"/>
</dbReference>
<feature type="region of interest" description="Disordered" evidence="2">
    <location>
        <begin position="1337"/>
        <end position="1375"/>
    </location>
</feature>